<keyword evidence="3" id="KW-1185">Reference proteome</keyword>
<protein>
    <submittedName>
        <fullName evidence="2">PRC-barrel domain containing protein</fullName>
    </submittedName>
</protein>
<evidence type="ECO:0000259" key="1">
    <source>
        <dbReference type="Pfam" id="PF05239"/>
    </source>
</evidence>
<name>A0A433XFK4_9HYPH</name>
<evidence type="ECO:0000313" key="3">
    <source>
        <dbReference type="Proteomes" id="UP000281547"/>
    </source>
</evidence>
<dbReference type="Gene3D" id="2.30.30.240">
    <property type="entry name" value="PRC-barrel domain"/>
    <property type="match status" value="1"/>
</dbReference>
<dbReference type="SUPFAM" id="SSF50346">
    <property type="entry name" value="PRC-barrel domain"/>
    <property type="match status" value="1"/>
</dbReference>
<organism evidence="2 3">
    <name type="scientific">Arsenicitalea aurantiaca</name>
    <dbReference type="NCBI Taxonomy" id="1783274"/>
    <lineage>
        <taxon>Bacteria</taxon>
        <taxon>Pseudomonadati</taxon>
        <taxon>Pseudomonadota</taxon>
        <taxon>Alphaproteobacteria</taxon>
        <taxon>Hyphomicrobiales</taxon>
        <taxon>Devosiaceae</taxon>
        <taxon>Arsenicitalea</taxon>
    </lineage>
</organism>
<feature type="domain" description="PRC-barrel" evidence="1">
    <location>
        <begin position="10"/>
        <end position="87"/>
    </location>
</feature>
<dbReference type="PANTHER" id="PTHR36505:SF1">
    <property type="entry name" value="BLR1072 PROTEIN"/>
    <property type="match status" value="1"/>
</dbReference>
<sequence>MTTASGHTTAIRASRVIGTTVKDGSGDTLGKIEDIILDKTDNTIMFAVVGFGGVLGIGEKYHPLPWSVLDYEKDADAYVVPYTREQLEAAPSDTISELTKDDGAQYRDRAYEYYKVQPYWS</sequence>
<dbReference type="PANTHER" id="PTHR36505">
    <property type="entry name" value="BLR1072 PROTEIN"/>
    <property type="match status" value="1"/>
</dbReference>
<accession>A0A433XFK4</accession>
<dbReference type="Pfam" id="PF05239">
    <property type="entry name" value="PRC"/>
    <property type="match status" value="1"/>
</dbReference>
<comment type="caution">
    <text evidence="2">The sequence shown here is derived from an EMBL/GenBank/DDBJ whole genome shotgun (WGS) entry which is preliminary data.</text>
</comment>
<dbReference type="OrthoDB" id="7274881at2"/>
<reference evidence="2 3" key="1">
    <citation type="journal article" date="2016" name="Int. J. Syst. Evol. Microbiol.">
        <title>Arsenicitalea aurantiaca gen. nov., sp. nov., a new member of the family Hyphomicrobiaceae, isolated from high-arsenic sediment.</title>
        <authorList>
            <person name="Mu Y."/>
            <person name="Zhou L."/>
            <person name="Zeng X.C."/>
            <person name="Liu L."/>
            <person name="Pan Y."/>
            <person name="Chen X."/>
            <person name="Wang J."/>
            <person name="Li S."/>
            <person name="Li W.J."/>
            <person name="Wang Y."/>
        </authorList>
    </citation>
    <scope>NUCLEOTIDE SEQUENCE [LARGE SCALE GENOMIC DNA]</scope>
    <source>
        <strain evidence="2 3">42-50</strain>
    </source>
</reference>
<evidence type="ECO:0000313" key="2">
    <source>
        <dbReference type="EMBL" id="RUT32897.1"/>
    </source>
</evidence>
<dbReference type="Proteomes" id="UP000281547">
    <property type="component" value="Unassembled WGS sequence"/>
</dbReference>
<dbReference type="InterPro" id="IPR011033">
    <property type="entry name" value="PRC_barrel-like_sf"/>
</dbReference>
<dbReference type="InterPro" id="IPR027275">
    <property type="entry name" value="PRC-brl_dom"/>
</dbReference>
<proteinExistence type="predicted"/>
<dbReference type="AlphaFoldDB" id="A0A433XFK4"/>
<dbReference type="EMBL" id="RZNJ01000002">
    <property type="protein sequence ID" value="RUT32897.1"/>
    <property type="molecule type" value="Genomic_DNA"/>
</dbReference>
<dbReference type="RefSeq" id="WP_127187854.1">
    <property type="nucleotide sequence ID" value="NZ_RZNJ01000002.1"/>
</dbReference>
<gene>
    <name evidence="2" type="ORF">EMQ25_07110</name>
</gene>